<evidence type="ECO:0000313" key="2">
    <source>
        <dbReference type="EMBL" id="URE12665.1"/>
    </source>
</evidence>
<feature type="compositionally biased region" description="Basic and acidic residues" evidence="1">
    <location>
        <begin position="271"/>
        <end position="286"/>
    </location>
</feature>
<feature type="compositionally biased region" description="Polar residues" evidence="1">
    <location>
        <begin position="369"/>
        <end position="379"/>
    </location>
</feature>
<dbReference type="PANTHER" id="PTHR33781">
    <property type="entry name" value="PROTEIN PHYTOCHROME KINASE SUBSTRATE 1-RELATED"/>
    <property type="match status" value="1"/>
</dbReference>
<dbReference type="AlphaFoldDB" id="A0A9E7KED4"/>
<reference evidence="2" key="1">
    <citation type="submission" date="2022-05" db="EMBL/GenBank/DDBJ databases">
        <title>The Musa troglodytarum L. genome provides insights into the mechanism of non-climacteric behaviour and enrichment of carotenoids.</title>
        <authorList>
            <person name="Wang J."/>
        </authorList>
    </citation>
    <scope>NUCLEOTIDE SEQUENCE</scope>
    <source>
        <tissue evidence="2">Leaf</tissue>
    </source>
</reference>
<evidence type="ECO:0000256" key="1">
    <source>
        <dbReference type="SAM" id="MobiDB-lite"/>
    </source>
</evidence>
<feature type="region of interest" description="Disordered" evidence="1">
    <location>
        <begin position="269"/>
        <end position="303"/>
    </location>
</feature>
<name>A0A9E7KED4_9LILI</name>
<dbReference type="Proteomes" id="UP001055439">
    <property type="component" value="Chromosome 6"/>
</dbReference>
<sequence>MERASFVQTTYQSILSFSSLPPKPHLREPPIRSGIPRSETVAGADRRFGRCVDDAEISIFDAERYYNEGQDGISRTVILDGAAERCNFSTHRRDSSFSSTDGCARHGRTCSSEASWNSQSGLLSHPPGSVAVAVSALPLKEPAKPPSFPARRLFGRNCPCYGGKSVDVDGNLTRSLLPAEVGYRLVNSSSLFGYSHLFSFPVLNPSSLNNLAEEPPRESLEDFRPTRHTAVNHRSFTNPAIPNPPPDDDVASDTSSDLFEIESFSTQTTYRRSDSLDSRDHLRGGLEAEAPPPSNAPGEASVEWSVTTAEGFDRRSVREERERCAATGGRRRCSGLLRCRSEEAVSVGPIPLPLTSPVGSNAVPKPKVGSNSLSRSESV</sequence>
<dbReference type="PANTHER" id="PTHR33781:SF1">
    <property type="entry name" value="PROTEIN PHYTOCHROME KINASE SUBSTRATE 4"/>
    <property type="match status" value="1"/>
</dbReference>
<dbReference type="EMBL" id="CP097508">
    <property type="protein sequence ID" value="URE12665.1"/>
    <property type="molecule type" value="Genomic_DNA"/>
</dbReference>
<keyword evidence="2" id="KW-0418">Kinase</keyword>
<proteinExistence type="predicted"/>
<feature type="region of interest" description="Disordered" evidence="1">
    <location>
        <begin position="231"/>
        <end position="254"/>
    </location>
</feature>
<evidence type="ECO:0000313" key="3">
    <source>
        <dbReference type="Proteomes" id="UP001055439"/>
    </source>
</evidence>
<dbReference type="GO" id="GO:0016301">
    <property type="term" value="F:kinase activity"/>
    <property type="evidence" value="ECO:0007669"/>
    <property type="project" value="UniProtKB-KW"/>
</dbReference>
<dbReference type="OrthoDB" id="691744at2759"/>
<gene>
    <name evidence="2" type="ORF">MUK42_24719</name>
</gene>
<protein>
    <submittedName>
        <fullName evidence="2">Protein PHYTOCHROME KINASE SUBSTRATE</fullName>
    </submittedName>
</protein>
<feature type="region of interest" description="Disordered" evidence="1">
    <location>
        <begin position="347"/>
        <end position="379"/>
    </location>
</feature>
<dbReference type="GO" id="GO:0009638">
    <property type="term" value="P:phototropism"/>
    <property type="evidence" value="ECO:0007669"/>
    <property type="project" value="InterPro"/>
</dbReference>
<keyword evidence="2" id="KW-0808">Transferase</keyword>
<accession>A0A9E7KED4</accession>
<dbReference type="InterPro" id="IPR039615">
    <property type="entry name" value="PKS"/>
</dbReference>
<keyword evidence="3" id="KW-1185">Reference proteome</keyword>
<organism evidence="2 3">
    <name type="scientific">Musa troglodytarum</name>
    <name type="common">fe'i banana</name>
    <dbReference type="NCBI Taxonomy" id="320322"/>
    <lineage>
        <taxon>Eukaryota</taxon>
        <taxon>Viridiplantae</taxon>
        <taxon>Streptophyta</taxon>
        <taxon>Embryophyta</taxon>
        <taxon>Tracheophyta</taxon>
        <taxon>Spermatophyta</taxon>
        <taxon>Magnoliopsida</taxon>
        <taxon>Liliopsida</taxon>
        <taxon>Zingiberales</taxon>
        <taxon>Musaceae</taxon>
        <taxon>Musa</taxon>
    </lineage>
</organism>